<gene>
    <name evidence="7" type="ORF">AFL42_14455</name>
</gene>
<evidence type="ECO:0000313" key="8">
    <source>
        <dbReference type="Proteomes" id="UP000037854"/>
    </source>
</evidence>
<evidence type="ECO:0000256" key="2">
    <source>
        <dbReference type="ARBA" id="ARBA00012400"/>
    </source>
</evidence>
<dbReference type="Pfam" id="PF13241">
    <property type="entry name" value="NAD_binding_7"/>
    <property type="match status" value="1"/>
</dbReference>
<dbReference type="RefSeq" id="WP_047184426.1">
    <property type="nucleotide sequence ID" value="NZ_LGTK01000065.1"/>
</dbReference>
<dbReference type="InterPro" id="IPR028161">
    <property type="entry name" value="Met8-like"/>
</dbReference>
<sequence length="207" mass="22980">MESYPIMLNIKGKDAVVVGGGQIAYRKIVSLIQAGASVTVVSPKLHANVEKLFIDKQISWRNKEFEPTDLEATWIVIAATNSREVNAFVASSAGNHQLVNVVDNQELGNFQVPAKLSRGKLTISVATEGASPGLSKVICNELGEIYDDSYEQYLSFLAVAREKVKHSNMSKKTKTKLLKTITNEEYRKSKDKQRAFLELFGRNEECV</sequence>
<dbReference type="Gene3D" id="3.40.50.720">
    <property type="entry name" value="NAD(P)-binding Rossmann-like Domain"/>
    <property type="match status" value="1"/>
</dbReference>
<dbReference type="SUPFAM" id="SSF51735">
    <property type="entry name" value="NAD(P)-binding Rossmann-fold domains"/>
    <property type="match status" value="1"/>
</dbReference>
<dbReference type="EMBL" id="LGTK01000065">
    <property type="protein sequence ID" value="KPH71737.1"/>
    <property type="molecule type" value="Genomic_DNA"/>
</dbReference>
<dbReference type="Proteomes" id="UP000037854">
    <property type="component" value="Unassembled WGS sequence"/>
</dbReference>
<dbReference type="EC" id="1.3.1.76" evidence="2"/>
<dbReference type="InterPro" id="IPR042518">
    <property type="entry name" value="SirC_C"/>
</dbReference>
<evidence type="ECO:0000256" key="1">
    <source>
        <dbReference type="ARBA" id="ARBA00005010"/>
    </source>
</evidence>
<evidence type="ECO:0000313" key="7">
    <source>
        <dbReference type="EMBL" id="KPH71737.1"/>
    </source>
</evidence>
<dbReference type="Pfam" id="PF22440">
    <property type="entry name" value="SirC_C"/>
    <property type="match status" value="1"/>
</dbReference>
<dbReference type="InterPro" id="IPR006367">
    <property type="entry name" value="Sirohaem_synthase_N"/>
</dbReference>
<comment type="caution">
    <text evidence="7">The sequence shown here is derived from an EMBL/GenBank/DDBJ whole genome shotgun (WGS) entry which is preliminary data.</text>
</comment>
<dbReference type="Gene3D" id="1.10.8.610">
    <property type="entry name" value="SirC, precorrin-2 dehydrogenase, C-terminal helical domain-like"/>
    <property type="match status" value="1"/>
</dbReference>
<dbReference type="NCBIfam" id="NF005222">
    <property type="entry name" value="PRK06718.1"/>
    <property type="match status" value="1"/>
</dbReference>
<proteinExistence type="predicted"/>
<reference evidence="7 8" key="1">
    <citation type="submission" date="2015-07" db="EMBL/GenBank/DDBJ databases">
        <title>High-quality draft genome sequence of Oceanobacillus caeni HM6, a bacillus isolated from a human feces.</title>
        <authorList>
            <person name="Kumar J."/>
            <person name="Verma M.K."/>
            <person name="Pandey R."/>
            <person name="Bhambi M."/>
            <person name="Chauhan N."/>
        </authorList>
    </citation>
    <scope>NUCLEOTIDE SEQUENCE [LARGE SCALE GENOMIC DNA]</scope>
    <source>
        <strain evidence="7 8">HM6</strain>
    </source>
</reference>
<evidence type="ECO:0000256" key="3">
    <source>
        <dbReference type="ARBA" id="ARBA00023002"/>
    </source>
</evidence>
<keyword evidence="8" id="KW-1185">Reference proteome</keyword>
<comment type="catalytic activity">
    <reaction evidence="6">
        <text>precorrin-2 + NAD(+) = sirohydrochlorin + NADH + 2 H(+)</text>
        <dbReference type="Rhea" id="RHEA:15613"/>
        <dbReference type="ChEBI" id="CHEBI:15378"/>
        <dbReference type="ChEBI" id="CHEBI:57540"/>
        <dbReference type="ChEBI" id="CHEBI:57945"/>
        <dbReference type="ChEBI" id="CHEBI:58351"/>
        <dbReference type="ChEBI" id="CHEBI:58827"/>
        <dbReference type="EC" id="1.3.1.76"/>
    </reaction>
</comment>
<keyword evidence="5" id="KW-0627">Porphyrin biosynthesis</keyword>
<protein>
    <recommendedName>
        <fullName evidence="2">precorrin-2 dehydrogenase</fullName>
        <ecNumber evidence="2">1.3.1.76</ecNumber>
    </recommendedName>
</protein>
<dbReference type="SUPFAM" id="SSF75615">
    <property type="entry name" value="Siroheme synthase middle domains-like"/>
    <property type="match status" value="1"/>
</dbReference>
<dbReference type="NCBIfam" id="TIGR01470">
    <property type="entry name" value="cysG_Nterm"/>
    <property type="match status" value="1"/>
</dbReference>
<keyword evidence="4" id="KW-0520">NAD</keyword>
<accession>A0ABR5MGY4</accession>
<organism evidence="7 8">
    <name type="scientific">Oceanobacillus caeni</name>
    <dbReference type="NCBI Taxonomy" id="405946"/>
    <lineage>
        <taxon>Bacteria</taxon>
        <taxon>Bacillati</taxon>
        <taxon>Bacillota</taxon>
        <taxon>Bacilli</taxon>
        <taxon>Bacillales</taxon>
        <taxon>Bacillaceae</taxon>
        <taxon>Oceanobacillus</taxon>
    </lineage>
</organism>
<dbReference type="PANTHER" id="PTHR35330">
    <property type="entry name" value="SIROHEME BIOSYNTHESIS PROTEIN MET8"/>
    <property type="match status" value="1"/>
</dbReference>
<evidence type="ECO:0000256" key="5">
    <source>
        <dbReference type="ARBA" id="ARBA00023244"/>
    </source>
</evidence>
<dbReference type="InterPro" id="IPR036291">
    <property type="entry name" value="NAD(P)-bd_dom_sf"/>
</dbReference>
<evidence type="ECO:0000256" key="4">
    <source>
        <dbReference type="ARBA" id="ARBA00023027"/>
    </source>
</evidence>
<comment type="pathway">
    <text evidence="1">Porphyrin-containing compound metabolism; siroheme biosynthesis; sirohydrochlorin from precorrin-2: step 1/1.</text>
</comment>
<name>A0ABR5MGY4_9BACI</name>
<dbReference type="PANTHER" id="PTHR35330:SF1">
    <property type="entry name" value="SIROHEME BIOSYNTHESIS PROTEIN MET8"/>
    <property type="match status" value="1"/>
</dbReference>
<keyword evidence="3" id="KW-0560">Oxidoreductase</keyword>
<evidence type="ECO:0000256" key="6">
    <source>
        <dbReference type="ARBA" id="ARBA00047561"/>
    </source>
</evidence>